<keyword evidence="6" id="KW-0227">DNA damage</keyword>
<dbReference type="PROSITE" id="PS51192">
    <property type="entry name" value="HELICASE_ATP_BIND_1"/>
    <property type="match status" value="1"/>
</dbReference>
<dbReference type="InterPro" id="IPR013967">
    <property type="entry name" value="Rad54_N"/>
</dbReference>
<keyword evidence="7" id="KW-0378">Hydrolase</keyword>
<keyword evidence="18" id="KW-1185">Reference proteome</keyword>
<dbReference type="GO" id="GO:0045003">
    <property type="term" value="P:double-strand break repair via synthesis-dependent strand annealing"/>
    <property type="evidence" value="ECO:0007669"/>
    <property type="project" value="TreeGrafter"/>
</dbReference>
<keyword evidence="9" id="KW-0067">ATP-binding</keyword>
<dbReference type="PROSITE" id="PS51194">
    <property type="entry name" value="HELICASE_CTER"/>
    <property type="match status" value="1"/>
</dbReference>
<dbReference type="InterPro" id="IPR000330">
    <property type="entry name" value="SNF2_N"/>
</dbReference>
<keyword evidence="8" id="KW-0347">Helicase</keyword>
<dbReference type="Pfam" id="PF00176">
    <property type="entry name" value="SNF2-rel_dom"/>
    <property type="match status" value="1"/>
</dbReference>
<dbReference type="GO" id="GO:0016817">
    <property type="term" value="F:hydrolase activity, acting on acid anhydrides"/>
    <property type="evidence" value="ECO:0007669"/>
    <property type="project" value="InterPro"/>
</dbReference>
<dbReference type="InterPro" id="IPR001650">
    <property type="entry name" value="Helicase_C-like"/>
</dbReference>
<dbReference type="SMART" id="SM00487">
    <property type="entry name" value="DEXDc"/>
    <property type="match status" value="1"/>
</dbReference>
<dbReference type="GO" id="GO:0003678">
    <property type="term" value="F:DNA helicase activity"/>
    <property type="evidence" value="ECO:0007669"/>
    <property type="project" value="UniProtKB-EC"/>
</dbReference>
<dbReference type="Proteomes" id="UP001360560">
    <property type="component" value="Unassembled WGS sequence"/>
</dbReference>
<evidence type="ECO:0000256" key="2">
    <source>
        <dbReference type="ARBA" id="ARBA00007025"/>
    </source>
</evidence>
<evidence type="ECO:0000313" key="17">
    <source>
        <dbReference type="EMBL" id="GMM37638.1"/>
    </source>
</evidence>
<evidence type="ECO:0000259" key="16">
    <source>
        <dbReference type="PROSITE" id="PS51194"/>
    </source>
</evidence>
<feature type="compositionally biased region" description="Low complexity" evidence="14">
    <location>
        <begin position="182"/>
        <end position="206"/>
    </location>
</feature>
<evidence type="ECO:0000256" key="5">
    <source>
        <dbReference type="ARBA" id="ARBA00022741"/>
    </source>
</evidence>
<dbReference type="Pfam" id="PF00271">
    <property type="entry name" value="Helicase_C"/>
    <property type="match status" value="1"/>
</dbReference>
<keyword evidence="11" id="KW-0234">DNA repair</keyword>
<dbReference type="InterPro" id="IPR038718">
    <property type="entry name" value="SNF2-like_sf"/>
</dbReference>
<name>A0AAV5QRU9_9ASCO</name>
<dbReference type="AlphaFoldDB" id="A0AAV5QRU9"/>
<evidence type="ECO:0000256" key="10">
    <source>
        <dbReference type="ARBA" id="ARBA00023125"/>
    </source>
</evidence>
<dbReference type="PANTHER" id="PTHR45629">
    <property type="entry name" value="SNF2/RAD54 FAMILY MEMBER"/>
    <property type="match status" value="1"/>
</dbReference>
<protein>
    <recommendedName>
        <fullName evidence="3">DNA helicase</fullName>
        <ecNumber evidence="3">3.6.4.12</ecNumber>
    </recommendedName>
</protein>
<dbReference type="Gene3D" id="1.20.120.850">
    <property type="entry name" value="SWI2/SNF2 ATPases, N-terminal domain"/>
    <property type="match status" value="1"/>
</dbReference>
<proteinExistence type="inferred from homology"/>
<dbReference type="InterPro" id="IPR027417">
    <property type="entry name" value="P-loop_NTPase"/>
</dbReference>
<feature type="domain" description="Helicase ATP-binding" evidence="15">
    <location>
        <begin position="265"/>
        <end position="443"/>
    </location>
</feature>
<comment type="catalytic activity">
    <reaction evidence="13">
        <text>ATP + H2O = ADP + phosphate + H(+)</text>
        <dbReference type="Rhea" id="RHEA:13065"/>
        <dbReference type="ChEBI" id="CHEBI:15377"/>
        <dbReference type="ChEBI" id="CHEBI:15378"/>
        <dbReference type="ChEBI" id="CHEBI:30616"/>
        <dbReference type="ChEBI" id="CHEBI:43474"/>
        <dbReference type="ChEBI" id="CHEBI:456216"/>
        <dbReference type="EC" id="3.6.4.12"/>
    </reaction>
</comment>
<evidence type="ECO:0000256" key="11">
    <source>
        <dbReference type="ARBA" id="ARBA00023204"/>
    </source>
</evidence>
<evidence type="ECO:0000313" key="18">
    <source>
        <dbReference type="Proteomes" id="UP001360560"/>
    </source>
</evidence>
<evidence type="ECO:0000256" key="1">
    <source>
        <dbReference type="ARBA" id="ARBA00004123"/>
    </source>
</evidence>
<dbReference type="SUPFAM" id="SSF52540">
    <property type="entry name" value="P-loop containing nucleoside triphosphate hydrolases"/>
    <property type="match status" value="2"/>
</dbReference>
<comment type="subcellular location">
    <subcellularLocation>
        <location evidence="1">Nucleus</location>
    </subcellularLocation>
</comment>
<dbReference type="GO" id="GO:0007131">
    <property type="term" value="P:reciprocal meiotic recombination"/>
    <property type="evidence" value="ECO:0007669"/>
    <property type="project" value="TreeGrafter"/>
</dbReference>
<gene>
    <name evidence="17" type="ORF">DASC09_049630</name>
</gene>
<feature type="region of interest" description="Disordered" evidence="14">
    <location>
        <begin position="1"/>
        <end position="26"/>
    </location>
</feature>
<dbReference type="Gene3D" id="3.40.50.300">
    <property type="entry name" value="P-loop containing nucleotide triphosphate hydrolases"/>
    <property type="match status" value="1"/>
</dbReference>
<dbReference type="GO" id="GO:0015616">
    <property type="term" value="F:DNA translocase activity"/>
    <property type="evidence" value="ECO:0007669"/>
    <property type="project" value="TreeGrafter"/>
</dbReference>
<accession>A0AAV5QRU9</accession>
<dbReference type="InterPro" id="IPR050496">
    <property type="entry name" value="SNF2_RAD54_helicase_repair"/>
</dbReference>
<keyword evidence="12" id="KW-0539">Nucleus</keyword>
<dbReference type="Gene3D" id="3.40.50.10810">
    <property type="entry name" value="Tandem AAA-ATPase domain"/>
    <property type="match status" value="1"/>
</dbReference>
<feature type="region of interest" description="Disordered" evidence="14">
    <location>
        <begin position="182"/>
        <end position="212"/>
    </location>
</feature>
<feature type="domain" description="Helicase C-terminal" evidence="16">
    <location>
        <begin position="599"/>
        <end position="752"/>
    </location>
</feature>
<dbReference type="PANTHER" id="PTHR45629:SF7">
    <property type="entry name" value="DNA EXCISION REPAIR PROTEIN ERCC-6-RELATED"/>
    <property type="match status" value="1"/>
</dbReference>
<dbReference type="CDD" id="cd18793">
    <property type="entry name" value="SF2_C_SNF"/>
    <property type="match status" value="1"/>
</dbReference>
<evidence type="ECO:0000256" key="3">
    <source>
        <dbReference type="ARBA" id="ARBA00012551"/>
    </source>
</evidence>
<comment type="similarity">
    <text evidence="2">Belongs to the SNF2/RAD54 helicase family.</text>
</comment>
<dbReference type="EMBL" id="BTFZ01000012">
    <property type="protein sequence ID" value="GMM37638.1"/>
    <property type="molecule type" value="Genomic_DNA"/>
</dbReference>
<dbReference type="Pfam" id="PF08658">
    <property type="entry name" value="Rad54_N"/>
    <property type="match status" value="1"/>
</dbReference>
<reference evidence="17 18" key="1">
    <citation type="journal article" date="2023" name="Elife">
        <title>Identification of key yeast species and microbe-microbe interactions impacting larval growth of Drosophila in the wild.</title>
        <authorList>
            <person name="Mure A."/>
            <person name="Sugiura Y."/>
            <person name="Maeda R."/>
            <person name="Honda K."/>
            <person name="Sakurai N."/>
            <person name="Takahashi Y."/>
            <person name="Watada M."/>
            <person name="Katoh T."/>
            <person name="Gotoh A."/>
            <person name="Gotoh Y."/>
            <person name="Taniguchi I."/>
            <person name="Nakamura K."/>
            <person name="Hayashi T."/>
            <person name="Katayama T."/>
            <person name="Uemura T."/>
            <person name="Hattori Y."/>
        </authorList>
    </citation>
    <scope>NUCLEOTIDE SEQUENCE [LARGE SCALE GENOMIC DNA]</scope>
    <source>
        <strain evidence="17 18">SC-9</strain>
    </source>
</reference>
<evidence type="ECO:0000256" key="4">
    <source>
        <dbReference type="ARBA" id="ARBA00022553"/>
    </source>
</evidence>
<dbReference type="InterPro" id="IPR049730">
    <property type="entry name" value="SNF2/RAD54-like_C"/>
</dbReference>
<keyword evidence="10" id="KW-0238">DNA-binding</keyword>
<keyword evidence="5" id="KW-0547">Nucleotide-binding</keyword>
<dbReference type="FunFam" id="3.40.50.10810:FF:000010">
    <property type="entry name" value="DNA repair and recombination protein RAD54-like"/>
    <property type="match status" value="1"/>
</dbReference>
<dbReference type="GO" id="GO:0005524">
    <property type="term" value="F:ATP binding"/>
    <property type="evidence" value="ECO:0007669"/>
    <property type="project" value="UniProtKB-KW"/>
</dbReference>
<dbReference type="RefSeq" id="XP_064854634.1">
    <property type="nucleotide sequence ID" value="XM_064998562.1"/>
</dbReference>
<evidence type="ECO:0000256" key="8">
    <source>
        <dbReference type="ARBA" id="ARBA00022806"/>
    </source>
</evidence>
<dbReference type="InterPro" id="IPR014001">
    <property type="entry name" value="Helicase_ATP-bd"/>
</dbReference>
<evidence type="ECO:0000259" key="15">
    <source>
        <dbReference type="PROSITE" id="PS51192"/>
    </source>
</evidence>
<dbReference type="GO" id="GO:0003677">
    <property type="term" value="F:DNA binding"/>
    <property type="evidence" value="ECO:0007669"/>
    <property type="project" value="UniProtKB-KW"/>
</dbReference>
<evidence type="ECO:0000256" key="7">
    <source>
        <dbReference type="ARBA" id="ARBA00022801"/>
    </source>
</evidence>
<dbReference type="SMART" id="SM00490">
    <property type="entry name" value="HELICc"/>
    <property type="match status" value="1"/>
</dbReference>
<evidence type="ECO:0000256" key="12">
    <source>
        <dbReference type="ARBA" id="ARBA00023242"/>
    </source>
</evidence>
<sequence>MARILKRPNSGTGAGIHPSKRPKSLDTASAYNVLSKPFKVPIRRNTINGSDGNRPARRARKDINYAELGPVDSKSNDNDQTFHIDANGDASFVVKRKGALLARRFMNSTSDVTFKKKFVVPFADQLKKNEMAFNRPTIPLGTRRKPILLPRPLHDPTDEMAIVLYDPTVDVFLKPPTIEEQSTSSELQSSLESSVGSSNSSPSSQKSIRKRPHKSLAEILGINKNPEDRIKDAPDVPVIVDPKLSKILRPHQVDGVKFLYRCTSGLVDYRAKGCIMADEMGLGKTLQCISLMWTLLRQGPRGKRTIDKAIVVCPSSLVSNWANELVKWLGEGTVTALAVDGKPTKGSTVGESITQWSLAQGRNIVRPILIISYETLRRNVDRLKNTEVGLMLADEGHRLKNGDSLTFTALDSINCERRVILSGTPIQNDLSEYFSLLSFANPGLLGSRLEFRKNFEIPILRGRDADATDKEIAKGDEKLAMLSDLVSKFIIRRTNDILSKYLPIKYEHVIFCNLTPMQKAIYNHFVTSPEIRRLIKGQDSQPLKAIGLLKKLCNHPNLLDLPADIEGSEAFIPEDYVDPLHSGGRNKEIQTWFSGKFAILERFLAKMHQETNDKIVLISNYTQTLDLIERMCRQRYYGCLRLDGTLNIKKRQKLVDTFNDPEGKEFVFLLSSKAGGCGINLIGANRLVLIDPDWNPASDQQALARVWRDGQKKDCFVYRFISTGTIEEKILQRQSMKMSLSSCVVDEKEDVERIFSGDNLKQLFQFNTDVECDTHNTFGCKRCKNGKQHLRSTAMLYGDQTTWNHVNHDGLKDVHDDLLRNEFNFDEVSYTFQYISH</sequence>
<dbReference type="GeneID" id="90075613"/>
<dbReference type="GO" id="GO:0005634">
    <property type="term" value="C:nucleus"/>
    <property type="evidence" value="ECO:0007669"/>
    <property type="project" value="UniProtKB-SubCell"/>
</dbReference>
<dbReference type="EC" id="3.6.4.12" evidence="3"/>
<evidence type="ECO:0000256" key="6">
    <source>
        <dbReference type="ARBA" id="ARBA00022763"/>
    </source>
</evidence>
<keyword evidence="4" id="KW-0597">Phosphoprotein</keyword>
<evidence type="ECO:0000256" key="13">
    <source>
        <dbReference type="ARBA" id="ARBA00047995"/>
    </source>
</evidence>
<evidence type="ECO:0000256" key="9">
    <source>
        <dbReference type="ARBA" id="ARBA00022840"/>
    </source>
</evidence>
<dbReference type="FunFam" id="3.40.50.300:FF:000332">
    <property type="entry name" value="DNA repair and recombination protein RAD54-like"/>
    <property type="match status" value="1"/>
</dbReference>
<comment type="caution">
    <text evidence="17">The sequence shown here is derived from an EMBL/GenBank/DDBJ whole genome shotgun (WGS) entry which is preliminary data.</text>
</comment>
<evidence type="ECO:0000256" key="14">
    <source>
        <dbReference type="SAM" id="MobiDB-lite"/>
    </source>
</evidence>
<organism evidence="17 18">
    <name type="scientific">Saccharomycopsis crataegensis</name>
    <dbReference type="NCBI Taxonomy" id="43959"/>
    <lineage>
        <taxon>Eukaryota</taxon>
        <taxon>Fungi</taxon>
        <taxon>Dikarya</taxon>
        <taxon>Ascomycota</taxon>
        <taxon>Saccharomycotina</taxon>
        <taxon>Saccharomycetes</taxon>
        <taxon>Saccharomycopsidaceae</taxon>
        <taxon>Saccharomycopsis</taxon>
    </lineage>
</organism>